<comment type="caution">
    <text evidence="3">The sequence shown here is derived from an EMBL/GenBank/DDBJ whole genome shotgun (WGS) entry which is preliminary data.</text>
</comment>
<reference evidence="3 4" key="1">
    <citation type="submission" date="2022-11" db="EMBL/GenBank/DDBJ databases">
        <title>Minimal conservation of predation-associated metabolite biosynthetic gene clusters underscores biosynthetic potential of Myxococcota including descriptions for ten novel species: Archangium lansinium sp. nov., Myxococcus landrumus sp. nov., Nannocystis bai.</title>
        <authorList>
            <person name="Ahearne A."/>
            <person name="Stevens C."/>
            <person name="Dowd S."/>
        </authorList>
    </citation>
    <scope>NUCLEOTIDE SEQUENCE [LARGE SCALE GENOMIC DNA]</scope>
    <source>
        <strain evidence="3 4">BB15-2</strain>
    </source>
</reference>
<keyword evidence="2" id="KW-1133">Transmembrane helix</keyword>
<feature type="compositionally biased region" description="Basic and acidic residues" evidence="1">
    <location>
        <begin position="16"/>
        <end position="25"/>
    </location>
</feature>
<evidence type="ECO:0000256" key="1">
    <source>
        <dbReference type="SAM" id="MobiDB-lite"/>
    </source>
</evidence>
<feature type="region of interest" description="Disordered" evidence="1">
    <location>
        <begin position="1"/>
        <end position="89"/>
    </location>
</feature>
<dbReference type="RefSeq" id="WP_272090483.1">
    <property type="nucleotide sequence ID" value="NZ_JAQNDL010000003.1"/>
</dbReference>
<keyword evidence="2" id="KW-0472">Membrane</keyword>
<accession>A0ABT5E803</accession>
<dbReference type="Proteomes" id="UP001221686">
    <property type="component" value="Unassembled WGS sequence"/>
</dbReference>
<name>A0ABT5E803_9BACT</name>
<keyword evidence="2" id="KW-0812">Transmembrane</keyword>
<gene>
    <name evidence="3" type="ORF">POL25_34075</name>
</gene>
<evidence type="ECO:0000313" key="4">
    <source>
        <dbReference type="Proteomes" id="UP001221686"/>
    </source>
</evidence>
<proteinExistence type="predicted"/>
<feature type="compositionally biased region" description="Pro residues" evidence="1">
    <location>
        <begin position="37"/>
        <end position="53"/>
    </location>
</feature>
<organism evidence="3 4">
    <name type="scientific">Nannocystis bainbridge</name>
    <dbReference type="NCBI Taxonomy" id="2995303"/>
    <lineage>
        <taxon>Bacteria</taxon>
        <taxon>Pseudomonadati</taxon>
        <taxon>Myxococcota</taxon>
        <taxon>Polyangia</taxon>
        <taxon>Nannocystales</taxon>
        <taxon>Nannocystaceae</taxon>
        <taxon>Nannocystis</taxon>
    </lineage>
</organism>
<keyword evidence="4" id="KW-1185">Reference proteome</keyword>
<sequence length="201" mass="20933">MVGVDPAADPFAAETRPPEIDRSRIDVPSADGSEWSAPPPPLPPPAPVQPPAPVFASREPSLDAPPPARSGARRVEPETSQPAGPDGKPLIRGGMLVLGCAAASAAGSLYSWHLQGQREERLSMAETRNETAQTYGLPLEDTGGLRGEVRLYRGLAIGLAVTAGVLAIVGGSVALAGVRQRNRARAVVLRLAGGLGWEVRF</sequence>
<dbReference type="EMBL" id="JAQNDL010000003">
    <property type="protein sequence ID" value="MDC0721984.1"/>
    <property type="molecule type" value="Genomic_DNA"/>
</dbReference>
<evidence type="ECO:0000256" key="2">
    <source>
        <dbReference type="SAM" id="Phobius"/>
    </source>
</evidence>
<evidence type="ECO:0000313" key="3">
    <source>
        <dbReference type="EMBL" id="MDC0721984.1"/>
    </source>
</evidence>
<protein>
    <submittedName>
        <fullName evidence="3">Uncharacterized protein</fullName>
    </submittedName>
</protein>
<feature type="transmembrane region" description="Helical" evidence="2">
    <location>
        <begin position="155"/>
        <end position="178"/>
    </location>
</feature>